<keyword evidence="3" id="KW-1185">Reference proteome</keyword>
<organism evidence="2 3">
    <name type="scientific">Gossypium arboreum</name>
    <name type="common">Tree cotton</name>
    <name type="synonym">Gossypium nanking</name>
    <dbReference type="NCBI Taxonomy" id="29729"/>
    <lineage>
        <taxon>Eukaryota</taxon>
        <taxon>Viridiplantae</taxon>
        <taxon>Streptophyta</taxon>
        <taxon>Embryophyta</taxon>
        <taxon>Tracheophyta</taxon>
        <taxon>Spermatophyta</taxon>
        <taxon>Magnoliopsida</taxon>
        <taxon>eudicotyledons</taxon>
        <taxon>Gunneridae</taxon>
        <taxon>Pentapetalae</taxon>
        <taxon>rosids</taxon>
        <taxon>malvids</taxon>
        <taxon>Malvales</taxon>
        <taxon>Malvaceae</taxon>
        <taxon>Malvoideae</taxon>
        <taxon>Gossypium</taxon>
    </lineage>
</organism>
<evidence type="ECO:0000313" key="3">
    <source>
        <dbReference type="Proteomes" id="UP000032142"/>
    </source>
</evidence>
<proteinExistence type="predicted"/>
<dbReference type="Proteomes" id="UP000032142">
    <property type="component" value="Unassembled WGS sequence"/>
</dbReference>
<gene>
    <name evidence="2" type="ORF">F383_27406</name>
</gene>
<comment type="caution">
    <text evidence="2">The sequence shown here is derived from an EMBL/GenBank/DDBJ whole genome shotgun (WGS) entry which is preliminary data.</text>
</comment>
<keyword evidence="1" id="KW-1133">Transmembrane helix</keyword>
<evidence type="ECO:0000313" key="2">
    <source>
        <dbReference type="EMBL" id="KHG03738.1"/>
    </source>
</evidence>
<dbReference type="EMBL" id="JRRC01381785">
    <property type="protein sequence ID" value="KHG03738.1"/>
    <property type="molecule type" value="Genomic_DNA"/>
</dbReference>
<keyword evidence="1" id="KW-0812">Transmembrane</keyword>
<protein>
    <submittedName>
        <fullName evidence="2">Uncharacterized protein</fullName>
    </submittedName>
</protein>
<name>A0A0B0MNR8_GOSAR</name>
<sequence>MISKLARIRGSSVTLSHYPTITLVLLRLSFGYMACIGFMVILVMS</sequence>
<dbReference type="AlphaFoldDB" id="A0A0B0MNR8"/>
<evidence type="ECO:0000256" key="1">
    <source>
        <dbReference type="SAM" id="Phobius"/>
    </source>
</evidence>
<accession>A0A0B0MNR8</accession>
<feature type="transmembrane region" description="Helical" evidence="1">
    <location>
        <begin position="21"/>
        <end position="44"/>
    </location>
</feature>
<keyword evidence="1" id="KW-0472">Membrane</keyword>
<reference evidence="3" key="1">
    <citation type="submission" date="2014-09" db="EMBL/GenBank/DDBJ databases">
        <authorList>
            <person name="Mudge J."/>
            <person name="Ramaraj T."/>
            <person name="Lindquist I.E."/>
            <person name="Bharti A.K."/>
            <person name="Sundararajan A."/>
            <person name="Cameron C.T."/>
            <person name="Woodward J.E."/>
            <person name="May G.D."/>
            <person name="Brubaker C."/>
            <person name="Broadhvest J."/>
            <person name="Wilkins T.A."/>
        </authorList>
    </citation>
    <scope>NUCLEOTIDE SEQUENCE</scope>
    <source>
        <strain evidence="3">cv. AKA8401</strain>
    </source>
</reference>